<keyword evidence="2" id="KW-1185">Reference proteome</keyword>
<dbReference type="Pfam" id="PF02924">
    <property type="entry name" value="HDPD"/>
    <property type="match status" value="1"/>
</dbReference>
<dbReference type="Proteomes" id="UP000580517">
    <property type="component" value="Unassembled WGS sequence"/>
</dbReference>
<proteinExistence type="predicted"/>
<name>A0A853FLU7_9BURK</name>
<protein>
    <submittedName>
        <fullName evidence="1">Head decoration protein</fullName>
    </submittedName>
</protein>
<organism evidence="1 2">
    <name type="scientific">Allopusillimonas soli</name>
    <dbReference type="NCBI Taxonomy" id="659016"/>
    <lineage>
        <taxon>Bacteria</taxon>
        <taxon>Pseudomonadati</taxon>
        <taxon>Pseudomonadota</taxon>
        <taxon>Betaproteobacteria</taxon>
        <taxon>Burkholderiales</taxon>
        <taxon>Alcaligenaceae</taxon>
        <taxon>Allopusillimonas</taxon>
    </lineage>
</organism>
<evidence type="ECO:0000313" key="1">
    <source>
        <dbReference type="EMBL" id="NYT38876.1"/>
    </source>
</evidence>
<dbReference type="EMBL" id="JACCEW010000008">
    <property type="protein sequence ID" value="NYT38876.1"/>
    <property type="molecule type" value="Genomic_DNA"/>
</dbReference>
<dbReference type="OrthoDB" id="9099687at2"/>
<sequence>MTTLTETNHPAEFLLSEGNGEISREQVTLAATTVALVPGQILGKVTASGNFVPYDAEATTGEQTAVAILYGHAPISTDTQDVTVIVRNAEVAKDRLVGLDADAQTDLADLDIIVRG</sequence>
<accession>A0A853FLU7</accession>
<evidence type="ECO:0000313" key="2">
    <source>
        <dbReference type="Proteomes" id="UP000580517"/>
    </source>
</evidence>
<comment type="caution">
    <text evidence="1">The sequence shown here is derived from an EMBL/GenBank/DDBJ whole genome shotgun (WGS) entry which is preliminary data.</text>
</comment>
<reference evidence="1 2" key="1">
    <citation type="submission" date="2020-07" db="EMBL/GenBank/DDBJ databases">
        <title>Taxonomic revisions and descriptions of new bacterial species based on genomic comparisons in the high-G+C-content subgroup of the family Alcaligenaceae.</title>
        <authorList>
            <person name="Szabo A."/>
            <person name="Felfoldi T."/>
        </authorList>
    </citation>
    <scope>NUCLEOTIDE SEQUENCE [LARGE SCALE GENOMIC DNA]</scope>
    <source>
        <strain evidence="1 2">DSM 25264</strain>
    </source>
</reference>
<gene>
    <name evidence="1" type="ORF">H0A68_18530</name>
</gene>
<dbReference type="InterPro" id="IPR004195">
    <property type="entry name" value="Head_decoration_D"/>
</dbReference>
<dbReference type="RefSeq" id="WP_129971444.1">
    <property type="nucleotide sequence ID" value="NZ_JACCEW010000008.1"/>
</dbReference>
<dbReference type="AlphaFoldDB" id="A0A853FLU7"/>